<keyword evidence="2" id="KW-1185">Reference proteome</keyword>
<proteinExistence type="predicted"/>
<gene>
    <name evidence="1" type="ORF">FHS94_000461</name>
</gene>
<sequence>MTPDGYELSFAIRDSSHSGLAAAMSLDDLAASVSASTGEFSLELKCGAPHCRHDGGEIQRKLIPLTLSRPRTGRAGMDDSKVLGGATAFKAGDCAGDTAR</sequence>
<dbReference type="RefSeq" id="WP_184054151.1">
    <property type="nucleotide sequence ID" value="NZ_JACIJK010000001.1"/>
</dbReference>
<dbReference type="AlphaFoldDB" id="A0A7W9BAI5"/>
<comment type="caution">
    <text evidence="1">The sequence shown here is derived from an EMBL/GenBank/DDBJ whole genome shotgun (WGS) entry which is preliminary data.</text>
</comment>
<name>A0A7W9BAI5_9SPHN</name>
<evidence type="ECO:0000313" key="2">
    <source>
        <dbReference type="Proteomes" id="UP000546200"/>
    </source>
</evidence>
<reference evidence="1 2" key="1">
    <citation type="submission" date="2020-08" db="EMBL/GenBank/DDBJ databases">
        <title>Genomic Encyclopedia of Type Strains, Phase IV (KMG-IV): sequencing the most valuable type-strain genomes for metagenomic binning, comparative biology and taxonomic classification.</title>
        <authorList>
            <person name="Goeker M."/>
        </authorList>
    </citation>
    <scope>NUCLEOTIDE SEQUENCE [LARGE SCALE GENOMIC DNA]</scope>
    <source>
        <strain evidence="1 2">DSM 100044</strain>
    </source>
</reference>
<evidence type="ECO:0000313" key="1">
    <source>
        <dbReference type="EMBL" id="MBB5713642.1"/>
    </source>
</evidence>
<dbReference type="EMBL" id="JACIJK010000001">
    <property type="protein sequence ID" value="MBB5713642.1"/>
    <property type="molecule type" value="Genomic_DNA"/>
</dbReference>
<accession>A0A7W9BAI5</accession>
<dbReference type="Proteomes" id="UP000546200">
    <property type="component" value="Unassembled WGS sequence"/>
</dbReference>
<protein>
    <submittedName>
        <fullName evidence="1">Uncharacterized protein</fullName>
    </submittedName>
</protein>
<organism evidence="1 2">
    <name type="scientific">Sphingomonas aerophila</name>
    <dbReference type="NCBI Taxonomy" id="1344948"/>
    <lineage>
        <taxon>Bacteria</taxon>
        <taxon>Pseudomonadati</taxon>
        <taxon>Pseudomonadota</taxon>
        <taxon>Alphaproteobacteria</taxon>
        <taxon>Sphingomonadales</taxon>
        <taxon>Sphingomonadaceae</taxon>
        <taxon>Sphingomonas</taxon>
    </lineage>
</organism>